<evidence type="ECO:0000259" key="1">
    <source>
        <dbReference type="Pfam" id="PF01408"/>
    </source>
</evidence>
<evidence type="ECO:0000313" key="3">
    <source>
        <dbReference type="EMBL" id="MFD2672674.1"/>
    </source>
</evidence>
<organism evidence="3 4">
    <name type="scientific">Marinicrinis sediminis</name>
    <dbReference type="NCBI Taxonomy" id="1652465"/>
    <lineage>
        <taxon>Bacteria</taxon>
        <taxon>Bacillati</taxon>
        <taxon>Bacillota</taxon>
        <taxon>Bacilli</taxon>
        <taxon>Bacillales</taxon>
        <taxon>Paenibacillaceae</taxon>
    </lineage>
</organism>
<name>A0ABW5RE41_9BACL</name>
<evidence type="ECO:0000259" key="2">
    <source>
        <dbReference type="Pfam" id="PF22725"/>
    </source>
</evidence>
<dbReference type="InterPro" id="IPR000683">
    <property type="entry name" value="Gfo/Idh/MocA-like_OxRdtase_N"/>
</dbReference>
<dbReference type="InterPro" id="IPR051450">
    <property type="entry name" value="Gfo/Idh/MocA_Oxidoreductases"/>
</dbReference>
<gene>
    <name evidence="3" type="ORF">ACFSUC_13995</name>
</gene>
<dbReference type="Pfam" id="PF22725">
    <property type="entry name" value="GFO_IDH_MocA_C3"/>
    <property type="match status" value="1"/>
</dbReference>
<reference evidence="4" key="1">
    <citation type="journal article" date="2019" name="Int. J. Syst. Evol. Microbiol.">
        <title>The Global Catalogue of Microorganisms (GCM) 10K type strain sequencing project: providing services to taxonomists for standard genome sequencing and annotation.</title>
        <authorList>
            <consortium name="The Broad Institute Genomics Platform"/>
            <consortium name="The Broad Institute Genome Sequencing Center for Infectious Disease"/>
            <person name="Wu L."/>
            <person name="Ma J."/>
        </authorList>
    </citation>
    <scope>NUCLEOTIDE SEQUENCE [LARGE SCALE GENOMIC DNA]</scope>
    <source>
        <strain evidence="4">KCTC 33676</strain>
    </source>
</reference>
<protein>
    <submittedName>
        <fullName evidence="3">Gfo/Idh/MocA family protein</fullName>
    </submittedName>
</protein>
<dbReference type="InterPro" id="IPR055170">
    <property type="entry name" value="GFO_IDH_MocA-like_dom"/>
</dbReference>
<dbReference type="PANTHER" id="PTHR43377:SF1">
    <property type="entry name" value="BILIVERDIN REDUCTASE A"/>
    <property type="match status" value="1"/>
</dbReference>
<dbReference type="EMBL" id="JBHUMM010000043">
    <property type="protein sequence ID" value="MFD2672674.1"/>
    <property type="molecule type" value="Genomic_DNA"/>
</dbReference>
<dbReference type="InterPro" id="IPR036291">
    <property type="entry name" value="NAD(P)-bd_dom_sf"/>
</dbReference>
<dbReference type="Pfam" id="PF01408">
    <property type="entry name" value="GFO_IDH_MocA"/>
    <property type="match status" value="1"/>
</dbReference>
<feature type="domain" description="Gfo/Idh/MocA-like oxidoreductase N-terminal" evidence="1">
    <location>
        <begin position="14"/>
        <end position="118"/>
    </location>
</feature>
<sequence>MKIAMLSFWHVHAKDYAEEALQHPLVDIAAIWDEDAERGRREAEKRGVPFYASLEEVLALPDIEGVVIDTPTNRHHDVMIQAAEAGKHIFTEKVLAATTSEAEAIIAAADRAGVILMVSMPRLDHDYTSTIKDVLHAGRLGKLTQARVRFAHNGAIAEWLPEHFYDAEACQGGALIDLGCHPVYLNRLFLGMPQSVQTSFNYVTGREVEDQATVLFQYDHGAVGIAETGFVNAFAPFTIEIHGTEGSLTLGIPDEKVRIRTQDTGGEWEVVPMKEARPTTFSQWVTQIDKRERADENLQMALDLTRLMEAAYQAEREKKSVQIT</sequence>
<accession>A0ABW5RE41</accession>
<comment type="caution">
    <text evidence="3">The sequence shown here is derived from an EMBL/GenBank/DDBJ whole genome shotgun (WGS) entry which is preliminary data.</text>
</comment>
<evidence type="ECO:0000313" key="4">
    <source>
        <dbReference type="Proteomes" id="UP001597497"/>
    </source>
</evidence>
<dbReference type="SUPFAM" id="SSF55347">
    <property type="entry name" value="Glyceraldehyde-3-phosphate dehydrogenase-like, C-terminal domain"/>
    <property type="match status" value="1"/>
</dbReference>
<dbReference type="Proteomes" id="UP001597497">
    <property type="component" value="Unassembled WGS sequence"/>
</dbReference>
<dbReference type="PANTHER" id="PTHR43377">
    <property type="entry name" value="BILIVERDIN REDUCTASE A"/>
    <property type="match status" value="1"/>
</dbReference>
<dbReference type="Gene3D" id="3.30.360.10">
    <property type="entry name" value="Dihydrodipicolinate Reductase, domain 2"/>
    <property type="match status" value="1"/>
</dbReference>
<dbReference type="Gene3D" id="3.40.50.720">
    <property type="entry name" value="NAD(P)-binding Rossmann-like Domain"/>
    <property type="match status" value="1"/>
</dbReference>
<keyword evidence="4" id="KW-1185">Reference proteome</keyword>
<dbReference type="SUPFAM" id="SSF51735">
    <property type="entry name" value="NAD(P)-binding Rossmann-fold domains"/>
    <property type="match status" value="1"/>
</dbReference>
<dbReference type="RefSeq" id="WP_379930240.1">
    <property type="nucleotide sequence ID" value="NZ_JBHUMM010000043.1"/>
</dbReference>
<feature type="domain" description="GFO/IDH/MocA-like oxidoreductase" evidence="2">
    <location>
        <begin position="130"/>
        <end position="248"/>
    </location>
</feature>
<proteinExistence type="predicted"/>